<dbReference type="InterPro" id="IPR012001">
    <property type="entry name" value="Thiamin_PyroP_enz_TPP-bd_dom"/>
</dbReference>
<dbReference type="PANTHER" id="PTHR43452:SF11">
    <property type="entry name" value="PYRUVATE DECARBOXYLASE"/>
    <property type="match status" value="1"/>
</dbReference>
<dbReference type="CDD" id="cd07038">
    <property type="entry name" value="TPP_PYR_PDC_IPDC_like"/>
    <property type="match status" value="1"/>
</dbReference>
<reference evidence="16 17" key="1">
    <citation type="journal article" date="2012" name="BMC Genomics">
        <title>Tools to kill: Genome of one of the most destructive plant pathogenic fungi Macrophomina phaseolina.</title>
        <authorList>
            <person name="Islam M.S."/>
            <person name="Haque M.S."/>
            <person name="Islam M.M."/>
            <person name="Emdad E.M."/>
            <person name="Halim A."/>
            <person name="Hossen Q.M.M."/>
            <person name="Hossain M.Z."/>
            <person name="Ahmed B."/>
            <person name="Rahim S."/>
            <person name="Rahman M.S."/>
            <person name="Alam M.M."/>
            <person name="Hou S."/>
            <person name="Wan X."/>
            <person name="Saito J.A."/>
            <person name="Alam M."/>
        </authorList>
    </citation>
    <scope>NUCLEOTIDE SEQUENCE [LARGE SCALE GENOMIC DNA]</scope>
    <source>
        <strain evidence="16 17">MS6</strain>
    </source>
</reference>
<feature type="domain" description="Thiamine pyrophosphate enzyme central" evidence="13">
    <location>
        <begin position="201"/>
        <end position="309"/>
    </location>
</feature>
<evidence type="ECO:0000256" key="11">
    <source>
        <dbReference type="PIRSR" id="PIRSR036565-2"/>
    </source>
</evidence>
<dbReference type="InterPro" id="IPR029061">
    <property type="entry name" value="THDP-binding"/>
</dbReference>
<protein>
    <recommendedName>
        <fullName evidence="5">Pyruvate decarboxylase</fullName>
        <ecNumber evidence="4">4.1.1.1</ecNumber>
    </recommendedName>
</protein>
<evidence type="ECO:0000256" key="8">
    <source>
        <dbReference type="ARBA" id="ARBA00022842"/>
    </source>
</evidence>
<evidence type="ECO:0000256" key="4">
    <source>
        <dbReference type="ARBA" id="ARBA00013202"/>
    </source>
</evidence>
<dbReference type="STRING" id="1126212.K2QYW2"/>
<proteinExistence type="inferred from homology"/>
<evidence type="ECO:0000256" key="9">
    <source>
        <dbReference type="ARBA" id="ARBA00023052"/>
    </source>
</evidence>
<dbReference type="Pfam" id="PF02776">
    <property type="entry name" value="TPP_enzyme_N"/>
    <property type="match status" value="1"/>
</dbReference>
<evidence type="ECO:0000256" key="1">
    <source>
        <dbReference type="ARBA" id="ARBA00001041"/>
    </source>
</evidence>
<comment type="similarity">
    <text evidence="3 12">Belongs to the TPP enzyme family.</text>
</comment>
<dbReference type="InterPro" id="IPR012000">
    <property type="entry name" value="Thiamin_PyroP_enz_cen_dom"/>
</dbReference>
<feature type="binding site" evidence="11">
    <location>
        <position position="489"/>
    </location>
    <ligand>
        <name>Mg(2+)</name>
        <dbReference type="ChEBI" id="CHEBI:18420"/>
    </ligand>
</feature>
<dbReference type="InterPro" id="IPR047214">
    <property type="entry name" value="TPP_PDC_IPDC"/>
</dbReference>
<dbReference type="InterPro" id="IPR047213">
    <property type="entry name" value="TPP_PYR_PDC_IPDC-like"/>
</dbReference>
<keyword evidence="10" id="KW-0456">Lyase</keyword>
<dbReference type="SUPFAM" id="SSF52518">
    <property type="entry name" value="Thiamin diphosphate-binding fold (THDP-binding)"/>
    <property type="match status" value="2"/>
</dbReference>
<evidence type="ECO:0000256" key="10">
    <source>
        <dbReference type="ARBA" id="ARBA00023239"/>
    </source>
</evidence>
<evidence type="ECO:0000256" key="7">
    <source>
        <dbReference type="ARBA" id="ARBA00022793"/>
    </source>
</evidence>
<dbReference type="Pfam" id="PF00205">
    <property type="entry name" value="TPP_enzyme_M"/>
    <property type="match status" value="1"/>
</dbReference>
<dbReference type="InterPro" id="IPR011766">
    <property type="entry name" value="TPP_enzyme_TPP-bd"/>
</dbReference>
<dbReference type="OrthoDB" id="3970464at2759"/>
<evidence type="ECO:0000256" key="3">
    <source>
        <dbReference type="ARBA" id="ARBA00007812"/>
    </source>
</evidence>
<comment type="cofactor">
    <cofactor evidence="11">
        <name>Mg(2+)</name>
        <dbReference type="ChEBI" id="CHEBI:18420"/>
    </cofactor>
    <text evidence="11">Binds 1 Mg(2+) per subunit.</text>
</comment>
<dbReference type="PIRSF" id="PIRSF036565">
    <property type="entry name" value="Pyruvt_ip_decrb"/>
    <property type="match status" value="1"/>
</dbReference>
<name>K2QYW2_MACPH</name>
<feature type="domain" description="Thiamine pyrophosphate enzyme TPP-binding" evidence="14">
    <location>
        <begin position="412"/>
        <end position="495"/>
    </location>
</feature>
<dbReference type="GO" id="GO:0005829">
    <property type="term" value="C:cytosol"/>
    <property type="evidence" value="ECO:0007669"/>
    <property type="project" value="TreeGrafter"/>
</dbReference>
<keyword evidence="6 11" id="KW-0479">Metal-binding</keyword>
<dbReference type="InParanoid" id="K2QYW2"/>
<dbReference type="GO" id="GO:0000287">
    <property type="term" value="F:magnesium ion binding"/>
    <property type="evidence" value="ECO:0007669"/>
    <property type="project" value="InterPro"/>
</dbReference>
<dbReference type="GO" id="GO:0005634">
    <property type="term" value="C:nucleus"/>
    <property type="evidence" value="ECO:0007669"/>
    <property type="project" value="TreeGrafter"/>
</dbReference>
<comment type="catalytic activity">
    <reaction evidence="1">
        <text>a 2-oxocarboxylate + H(+) = an aldehyde + CO2</text>
        <dbReference type="Rhea" id="RHEA:11628"/>
        <dbReference type="ChEBI" id="CHEBI:15378"/>
        <dbReference type="ChEBI" id="CHEBI:16526"/>
        <dbReference type="ChEBI" id="CHEBI:17478"/>
        <dbReference type="ChEBI" id="CHEBI:35179"/>
        <dbReference type="EC" id="4.1.1.1"/>
    </reaction>
</comment>
<dbReference type="Gene3D" id="3.40.50.970">
    <property type="match status" value="2"/>
</dbReference>
<dbReference type="FunFam" id="3.40.50.970:FF:000024">
    <property type="entry name" value="Pyruvate decarboxylase isozyme"/>
    <property type="match status" value="1"/>
</dbReference>
<evidence type="ECO:0000313" key="17">
    <source>
        <dbReference type="Proteomes" id="UP000007129"/>
    </source>
</evidence>
<comment type="caution">
    <text evidence="16">The sequence shown here is derived from an EMBL/GenBank/DDBJ whole genome shotgun (WGS) entry which is preliminary data.</text>
</comment>
<feature type="binding site" evidence="11">
    <location>
        <position position="491"/>
    </location>
    <ligand>
        <name>Mg(2+)</name>
        <dbReference type="ChEBI" id="CHEBI:18420"/>
    </ligand>
</feature>
<organism evidence="16 17">
    <name type="scientific">Macrophomina phaseolina (strain MS6)</name>
    <name type="common">Charcoal rot fungus</name>
    <dbReference type="NCBI Taxonomy" id="1126212"/>
    <lineage>
        <taxon>Eukaryota</taxon>
        <taxon>Fungi</taxon>
        <taxon>Dikarya</taxon>
        <taxon>Ascomycota</taxon>
        <taxon>Pezizomycotina</taxon>
        <taxon>Dothideomycetes</taxon>
        <taxon>Dothideomycetes incertae sedis</taxon>
        <taxon>Botryosphaeriales</taxon>
        <taxon>Botryosphaeriaceae</taxon>
        <taxon>Macrophomina</taxon>
    </lineage>
</organism>
<gene>
    <name evidence="16" type="ORF">MPH_07602</name>
</gene>
<evidence type="ECO:0000313" key="16">
    <source>
        <dbReference type="EMBL" id="EKG15156.1"/>
    </source>
</evidence>
<evidence type="ECO:0000259" key="15">
    <source>
        <dbReference type="Pfam" id="PF02776"/>
    </source>
</evidence>
<accession>K2QYW2</accession>
<evidence type="ECO:0000256" key="2">
    <source>
        <dbReference type="ARBA" id="ARBA00001964"/>
    </source>
</evidence>
<dbReference type="GO" id="GO:0000949">
    <property type="term" value="P:aromatic amino acid family catabolic process to alcohol via Ehrlich pathway"/>
    <property type="evidence" value="ECO:0007669"/>
    <property type="project" value="TreeGrafter"/>
</dbReference>
<evidence type="ECO:0000259" key="14">
    <source>
        <dbReference type="Pfam" id="PF02775"/>
    </source>
</evidence>
<dbReference type="InterPro" id="IPR029035">
    <property type="entry name" value="DHS-like_NAD/FAD-binding_dom"/>
</dbReference>
<evidence type="ECO:0000256" key="12">
    <source>
        <dbReference type="RuleBase" id="RU362132"/>
    </source>
</evidence>
<dbReference type="GO" id="GO:0004737">
    <property type="term" value="F:pyruvate decarboxylase activity"/>
    <property type="evidence" value="ECO:0007669"/>
    <property type="project" value="UniProtKB-EC"/>
</dbReference>
<dbReference type="EC" id="4.1.1.1" evidence="4"/>
<dbReference type="InterPro" id="IPR012110">
    <property type="entry name" value="PDC/IPDC-like"/>
</dbReference>
<dbReference type="EMBL" id="AHHD01000324">
    <property type="protein sequence ID" value="EKG15156.1"/>
    <property type="molecule type" value="Genomic_DNA"/>
</dbReference>
<dbReference type="VEuPathDB" id="FungiDB:MPH_07602"/>
<evidence type="ECO:0000259" key="13">
    <source>
        <dbReference type="Pfam" id="PF00205"/>
    </source>
</evidence>
<keyword evidence="7" id="KW-0210">Decarboxylase</keyword>
<comment type="cofactor">
    <cofactor evidence="2">
        <name>thiamine diphosphate</name>
        <dbReference type="ChEBI" id="CHEBI:58937"/>
    </cofactor>
</comment>
<dbReference type="CDD" id="cd02005">
    <property type="entry name" value="TPP_PDC_IPDC"/>
    <property type="match status" value="1"/>
</dbReference>
<dbReference type="AlphaFoldDB" id="K2QYW2"/>
<feature type="domain" description="Thiamine pyrophosphate enzyme N-terminal TPP-binding" evidence="15">
    <location>
        <begin position="6"/>
        <end position="116"/>
    </location>
</feature>
<sequence length="585" mass="62867">MSSTVKLAEYLFTRLKQLGVGSIHGVPGDFNLELLDHVEPSGLHWVGNANELNAGYAADGYARIKGVGAIITTFGVGELSAINAIAGAYAERAAVVHIVGTPARASQEAGLKIHHTFNDGNFRRFGQMYAHVTVSQTSLRDPRTSPEQIDQVLRQCLLHSRPVYIEVPVDLVAAPVPADGLREKLQLADSVPTPALETAVSQILDKIHAAKQPIILVDGETRALGIVDQVQRLTRATNWPTWTTAFGKGLLDESAPNFQGVYGGAFDAPATRSFFQHGADLVLCFGPHFSSTNTSNYTGIPPADRTISFADARITLPGDSALTIRDVPLALALDRLLAALAAAAAPAQHDAYPALARAAAPESFAAVAKDEPIAHAHLWRLLAASLLRPGDIVLGETGTSGHGVREMTLPPHARLFAPVTWLSIGYMLPAALGAAIAQRELVADGRWKGVDGEGRVVLFIGDGSLQMTVQELGTMVKEGVNVLVVVVDNSGYTIERCIHGLREGYNDVGRWRYGRAPGLFGADEEKACLGRVRTWGELERVVADERVVKGSGLRFLELEMRWDDALKGVLSAMMEKEKKRVGWSA</sequence>
<dbReference type="FunFam" id="3.40.50.970:FF:000019">
    <property type="entry name" value="Pyruvate decarboxylase isozyme"/>
    <property type="match status" value="1"/>
</dbReference>
<dbReference type="eggNOG" id="KOG1184">
    <property type="taxonomic scope" value="Eukaryota"/>
</dbReference>
<dbReference type="Gene3D" id="3.40.50.1220">
    <property type="entry name" value="TPP-binding domain"/>
    <property type="match status" value="1"/>
</dbReference>
<dbReference type="HOGENOM" id="CLU_013748_0_2_1"/>
<dbReference type="GO" id="GO:0030976">
    <property type="term" value="F:thiamine pyrophosphate binding"/>
    <property type="evidence" value="ECO:0007669"/>
    <property type="project" value="InterPro"/>
</dbReference>
<feature type="binding site" evidence="11">
    <location>
        <position position="462"/>
    </location>
    <ligand>
        <name>Mg(2+)</name>
        <dbReference type="ChEBI" id="CHEBI:18420"/>
    </ligand>
</feature>
<dbReference type="Proteomes" id="UP000007129">
    <property type="component" value="Unassembled WGS sequence"/>
</dbReference>
<evidence type="ECO:0000256" key="5">
    <source>
        <dbReference type="ARBA" id="ARBA00014422"/>
    </source>
</evidence>
<dbReference type="PANTHER" id="PTHR43452">
    <property type="entry name" value="PYRUVATE DECARBOXYLASE"/>
    <property type="match status" value="1"/>
</dbReference>
<evidence type="ECO:0000256" key="6">
    <source>
        <dbReference type="ARBA" id="ARBA00022723"/>
    </source>
</evidence>
<keyword evidence="9 12" id="KW-0786">Thiamine pyrophosphate</keyword>
<dbReference type="Pfam" id="PF02775">
    <property type="entry name" value="TPP_enzyme_C"/>
    <property type="match status" value="1"/>
</dbReference>
<keyword evidence="8 11" id="KW-0460">Magnesium</keyword>
<dbReference type="SUPFAM" id="SSF52467">
    <property type="entry name" value="DHS-like NAD/FAD-binding domain"/>
    <property type="match status" value="1"/>
</dbReference>